<dbReference type="InterPro" id="IPR027304">
    <property type="entry name" value="Trigger_fact/SurA_dom_sf"/>
</dbReference>
<feature type="domain" description="PpiC" evidence="7">
    <location>
        <begin position="173"/>
        <end position="274"/>
    </location>
</feature>
<dbReference type="InterPro" id="IPR046357">
    <property type="entry name" value="PPIase_dom_sf"/>
</dbReference>
<dbReference type="InterPro" id="IPR015391">
    <property type="entry name" value="SurA_N"/>
</dbReference>
<dbReference type="InterPro" id="IPR023058">
    <property type="entry name" value="PPIase_PpiC_CS"/>
</dbReference>
<dbReference type="PROSITE" id="PS01096">
    <property type="entry name" value="PPIC_PPIASE_1"/>
    <property type="match status" value="1"/>
</dbReference>
<dbReference type="Pfam" id="PF09312">
    <property type="entry name" value="SurA_N"/>
    <property type="match status" value="1"/>
</dbReference>
<dbReference type="Gene3D" id="1.10.4030.10">
    <property type="entry name" value="Porin chaperone SurA, peptide-binding domain"/>
    <property type="match status" value="1"/>
</dbReference>
<name>A0A3B1C017_9ZZZZ</name>
<dbReference type="Gene3D" id="3.10.50.40">
    <property type="match status" value="2"/>
</dbReference>
<dbReference type="InterPro" id="IPR000297">
    <property type="entry name" value="PPIase_PpiC"/>
</dbReference>
<dbReference type="GO" id="GO:0050821">
    <property type="term" value="P:protein stabilization"/>
    <property type="evidence" value="ECO:0007669"/>
    <property type="project" value="InterPro"/>
</dbReference>
<dbReference type="Pfam" id="PF00639">
    <property type="entry name" value="Rotamase"/>
    <property type="match status" value="2"/>
</dbReference>
<keyword evidence="4" id="KW-0697">Rotamase</keyword>
<dbReference type="AlphaFoldDB" id="A0A3B1C017"/>
<dbReference type="GO" id="GO:0006457">
    <property type="term" value="P:protein folding"/>
    <property type="evidence" value="ECO:0007669"/>
    <property type="project" value="InterPro"/>
</dbReference>
<evidence type="ECO:0000256" key="2">
    <source>
        <dbReference type="ARBA" id="ARBA00022737"/>
    </source>
</evidence>
<evidence type="ECO:0000256" key="4">
    <source>
        <dbReference type="ARBA" id="ARBA00023110"/>
    </source>
</evidence>
<dbReference type="GO" id="GO:0030288">
    <property type="term" value="C:outer membrane-bounded periplasmic space"/>
    <property type="evidence" value="ECO:0007669"/>
    <property type="project" value="InterPro"/>
</dbReference>
<keyword evidence="1" id="KW-0732">Signal</keyword>
<sequence>MKVLFSLFLVTTLLAASPNLLAEKALELDHIIAVVNNDVITQNELDKRLQLIKQQLGARAQLPDDAVLSKQVLERMIMEKVQLQIAKRSGIRLDDETINRVIENIAKENKLNMEQFRQLLERDGMAFADFRANIKNEMIINELRKRQVNNKVSVSVQEVDNYLANQANIQHNEEEFLLSHILVATPEAATPDQIRKARERADALRERIHNGEDFSSIAMGNSDGPQALKGGDLGWRNVEQMPSFFAQLVDSMEINDVSLPLRSASGFHIIKMINKRSPSTSHEIQQTLARHILIKPNQVVSNEDARSHLDTLRKRILNGDDFDQLARAHSADTASAAEGGSLGWSNPGTMVPQFEEEMDKLEPGQISQPFRTQFGWHIVQVMSRRRHDDSEQFIRNQARQVIGKRKSEEAAQNWMRRMRSESYVEYRFNQ</sequence>
<gene>
    <name evidence="8" type="ORF">MNBD_GAMMA25-26</name>
</gene>
<proteinExistence type="inferred from homology"/>
<reference evidence="8" key="1">
    <citation type="submission" date="2018-06" db="EMBL/GenBank/DDBJ databases">
        <authorList>
            <person name="Zhirakovskaya E."/>
        </authorList>
    </citation>
    <scope>NUCLEOTIDE SEQUENCE</scope>
</reference>
<organism evidence="8">
    <name type="scientific">hydrothermal vent metagenome</name>
    <dbReference type="NCBI Taxonomy" id="652676"/>
    <lineage>
        <taxon>unclassified sequences</taxon>
        <taxon>metagenomes</taxon>
        <taxon>ecological metagenomes</taxon>
    </lineage>
</organism>
<dbReference type="GO" id="GO:0042277">
    <property type="term" value="F:peptide binding"/>
    <property type="evidence" value="ECO:0007669"/>
    <property type="project" value="InterPro"/>
</dbReference>
<accession>A0A3B1C017</accession>
<dbReference type="GO" id="GO:0003755">
    <property type="term" value="F:peptidyl-prolyl cis-trans isomerase activity"/>
    <property type="evidence" value="ECO:0007669"/>
    <property type="project" value="UniProtKB-KW"/>
</dbReference>
<evidence type="ECO:0000256" key="1">
    <source>
        <dbReference type="ARBA" id="ARBA00022729"/>
    </source>
</evidence>
<protein>
    <submittedName>
        <fullName evidence="8">Periplasmic chaperone and peptidyl-prolyl cis-trans isomerase of outer membrane proteins SurA</fullName>
        <ecNumber evidence="8">5.2.1.8</ecNumber>
    </submittedName>
</protein>
<dbReference type="InterPro" id="IPR023034">
    <property type="entry name" value="PPIase_SurA"/>
</dbReference>
<keyword evidence="5" id="KW-0143">Chaperone</keyword>
<dbReference type="GO" id="GO:0043165">
    <property type="term" value="P:Gram-negative-bacterium-type cell outer membrane assembly"/>
    <property type="evidence" value="ECO:0007669"/>
    <property type="project" value="InterPro"/>
</dbReference>
<keyword evidence="6 8" id="KW-0413">Isomerase</keyword>
<evidence type="ECO:0000259" key="7">
    <source>
        <dbReference type="PROSITE" id="PS50198"/>
    </source>
</evidence>
<evidence type="ECO:0000256" key="3">
    <source>
        <dbReference type="ARBA" id="ARBA00022764"/>
    </source>
</evidence>
<evidence type="ECO:0000256" key="5">
    <source>
        <dbReference type="ARBA" id="ARBA00023186"/>
    </source>
</evidence>
<dbReference type="PROSITE" id="PS50198">
    <property type="entry name" value="PPIC_PPIASE_2"/>
    <property type="match status" value="2"/>
</dbReference>
<dbReference type="InterPro" id="IPR050280">
    <property type="entry name" value="OMP_Chaperone_SurA"/>
</dbReference>
<evidence type="ECO:0000313" key="8">
    <source>
        <dbReference type="EMBL" id="VAX10237.1"/>
    </source>
</evidence>
<dbReference type="SUPFAM" id="SSF54534">
    <property type="entry name" value="FKBP-like"/>
    <property type="match status" value="2"/>
</dbReference>
<keyword evidence="3" id="KW-0574">Periplasm</keyword>
<evidence type="ECO:0000256" key="6">
    <source>
        <dbReference type="ARBA" id="ARBA00023235"/>
    </source>
</evidence>
<dbReference type="PANTHER" id="PTHR47637:SF1">
    <property type="entry name" value="CHAPERONE SURA"/>
    <property type="match status" value="1"/>
</dbReference>
<dbReference type="EMBL" id="UOFY01000047">
    <property type="protein sequence ID" value="VAX10237.1"/>
    <property type="molecule type" value="Genomic_DNA"/>
</dbReference>
<dbReference type="PANTHER" id="PTHR47637">
    <property type="entry name" value="CHAPERONE SURA"/>
    <property type="match status" value="1"/>
</dbReference>
<keyword evidence="2" id="KW-0677">Repeat</keyword>
<dbReference type="GO" id="GO:0051082">
    <property type="term" value="F:unfolded protein binding"/>
    <property type="evidence" value="ECO:0007669"/>
    <property type="project" value="InterPro"/>
</dbReference>
<dbReference type="EC" id="5.2.1.8" evidence="8"/>
<feature type="domain" description="PpiC" evidence="7">
    <location>
        <begin position="284"/>
        <end position="383"/>
    </location>
</feature>
<dbReference type="HAMAP" id="MF_01183">
    <property type="entry name" value="Chaperone_SurA"/>
    <property type="match status" value="1"/>
</dbReference>
<dbReference type="SUPFAM" id="SSF109998">
    <property type="entry name" value="Triger factor/SurA peptide-binding domain-like"/>
    <property type="match status" value="1"/>
</dbReference>